<evidence type="ECO:0000256" key="1">
    <source>
        <dbReference type="ARBA" id="ARBA00022441"/>
    </source>
</evidence>
<keyword evidence="5" id="KW-1185">Reference proteome</keyword>
<keyword evidence="1" id="KW-0880">Kelch repeat</keyword>
<reference evidence="4" key="1">
    <citation type="journal article" date="2020" name="New Phytol.">
        <title>Comparative genomics reveals dynamic genome evolution in host specialist ectomycorrhizal fungi.</title>
        <authorList>
            <person name="Lofgren L.A."/>
            <person name="Nguyen N.H."/>
            <person name="Vilgalys R."/>
            <person name="Ruytinx J."/>
            <person name="Liao H.L."/>
            <person name="Branco S."/>
            <person name="Kuo A."/>
            <person name="LaButti K."/>
            <person name="Lipzen A."/>
            <person name="Andreopoulos W."/>
            <person name="Pangilinan J."/>
            <person name="Riley R."/>
            <person name="Hundley H."/>
            <person name="Na H."/>
            <person name="Barry K."/>
            <person name="Grigoriev I.V."/>
            <person name="Stajich J.E."/>
            <person name="Kennedy P.G."/>
        </authorList>
    </citation>
    <scope>NUCLEOTIDE SEQUENCE</scope>
    <source>
        <strain evidence="4">DOB743</strain>
    </source>
</reference>
<feature type="region of interest" description="Disordered" evidence="3">
    <location>
        <begin position="796"/>
        <end position="896"/>
    </location>
</feature>
<feature type="compositionally biased region" description="Low complexity" evidence="3">
    <location>
        <begin position="856"/>
        <end position="879"/>
    </location>
</feature>
<keyword evidence="2" id="KW-0677">Repeat</keyword>
<feature type="region of interest" description="Disordered" evidence="3">
    <location>
        <begin position="999"/>
        <end position="1083"/>
    </location>
</feature>
<accession>A0A9P6ZL64</accession>
<dbReference type="Gene3D" id="3.30.710.10">
    <property type="entry name" value="Potassium Channel Kv1.1, Chain A"/>
    <property type="match status" value="1"/>
</dbReference>
<dbReference type="InterPro" id="IPR011333">
    <property type="entry name" value="SKP1/BTB/POZ_sf"/>
</dbReference>
<protein>
    <recommendedName>
        <fullName evidence="6">Regulatory protein ral2</fullName>
    </recommendedName>
</protein>
<comment type="caution">
    <text evidence="4">The sequence shown here is derived from an EMBL/GenBank/DDBJ whole genome shotgun (WGS) entry which is preliminary data.</text>
</comment>
<name>A0A9P6ZL64_9AGAM</name>
<dbReference type="AlphaFoldDB" id="A0A9P6ZL64"/>
<organism evidence="4 5">
    <name type="scientific">Suillus placidus</name>
    <dbReference type="NCBI Taxonomy" id="48579"/>
    <lineage>
        <taxon>Eukaryota</taxon>
        <taxon>Fungi</taxon>
        <taxon>Dikarya</taxon>
        <taxon>Basidiomycota</taxon>
        <taxon>Agaricomycotina</taxon>
        <taxon>Agaricomycetes</taxon>
        <taxon>Agaricomycetidae</taxon>
        <taxon>Boletales</taxon>
        <taxon>Suillineae</taxon>
        <taxon>Suillaceae</taxon>
        <taxon>Suillus</taxon>
    </lineage>
</organism>
<evidence type="ECO:0000256" key="2">
    <source>
        <dbReference type="ARBA" id="ARBA00022737"/>
    </source>
</evidence>
<evidence type="ECO:0000256" key="3">
    <source>
        <dbReference type="SAM" id="MobiDB-lite"/>
    </source>
</evidence>
<feature type="compositionally biased region" description="Polar residues" evidence="3">
    <location>
        <begin position="650"/>
        <end position="682"/>
    </location>
</feature>
<dbReference type="PANTHER" id="PTHR43503:SF2">
    <property type="entry name" value="NEGATIVE REGULATOR OF SPORULATION MDS3-RELATED"/>
    <property type="match status" value="1"/>
</dbReference>
<dbReference type="Gene3D" id="2.120.10.80">
    <property type="entry name" value="Kelch-type beta propeller"/>
    <property type="match status" value="2"/>
</dbReference>
<feature type="region of interest" description="Disordered" evidence="3">
    <location>
        <begin position="485"/>
        <end position="505"/>
    </location>
</feature>
<dbReference type="GO" id="GO:0005829">
    <property type="term" value="C:cytosol"/>
    <property type="evidence" value="ECO:0007669"/>
    <property type="project" value="TreeGrafter"/>
</dbReference>
<dbReference type="OrthoDB" id="10001928at2759"/>
<dbReference type="Pfam" id="PF24681">
    <property type="entry name" value="Kelch_KLHDC2_KLHL20_DRC7"/>
    <property type="match status" value="1"/>
</dbReference>
<dbReference type="InterPro" id="IPR015915">
    <property type="entry name" value="Kelch-typ_b-propeller"/>
</dbReference>
<gene>
    <name evidence="4" type="ORF">EV702DRAFT_664809</name>
</gene>
<proteinExistence type="predicted"/>
<feature type="compositionally biased region" description="Low complexity" evidence="3">
    <location>
        <begin position="797"/>
        <end position="812"/>
    </location>
</feature>
<dbReference type="PANTHER" id="PTHR43503">
    <property type="entry name" value="MCG48959-RELATED"/>
    <property type="match status" value="1"/>
</dbReference>
<dbReference type="SUPFAM" id="SSF117281">
    <property type="entry name" value="Kelch motif"/>
    <property type="match status" value="1"/>
</dbReference>
<feature type="compositionally biased region" description="Polar residues" evidence="3">
    <location>
        <begin position="1039"/>
        <end position="1051"/>
    </location>
</feature>
<dbReference type="GO" id="GO:0005739">
    <property type="term" value="C:mitochondrion"/>
    <property type="evidence" value="ECO:0007669"/>
    <property type="project" value="TreeGrafter"/>
</dbReference>
<feature type="compositionally biased region" description="Polar residues" evidence="3">
    <location>
        <begin position="880"/>
        <end position="892"/>
    </location>
</feature>
<feature type="compositionally biased region" description="Polar residues" evidence="3">
    <location>
        <begin position="999"/>
        <end position="1031"/>
    </location>
</feature>
<feature type="region of interest" description="Disordered" evidence="3">
    <location>
        <begin position="217"/>
        <end position="242"/>
    </location>
</feature>
<dbReference type="EMBL" id="JABBWD010000062">
    <property type="protein sequence ID" value="KAG1770890.1"/>
    <property type="molecule type" value="Genomic_DNA"/>
</dbReference>
<evidence type="ECO:0000313" key="4">
    <source>
        <dbReference type="EMBL" id="KAG1770890.1"/>
    </source>
</evidence>
<evidence type="ECO:0000313" key="5">
    <source>
        <dbReference type="Proteomes" id="UP000714275"/>
    </source>
</evidence>
<dbReference type="Proteomes" id="UP000714275">
    <property type="component" value="Unassembled WGS sequence"/>
</dbReference>
<feature type="compositionally biased region" description="Polar residues" evidence="3">
    <location>
        <begin position="625"/>
        <end position="641"/>
    </location>
</feature>
<feature type="compositionally biased region" description="Acidic residues" evidence="3">
    <location>
        <begin position="816"/>
        <end position="825"/>
    </location>
</feature>
<sequence length="1134" mass="125073">MHSISDLTTFCRKTTGDVPPKLVGASTTVVGSKMYLFGGRLVTERRMVSDLYVFNLETFVWERITPSPEDDIPEARYFHCTETWNNQLIVFGGMGSTPNSNNPEDLCVLNDVRFFDLSMMHWLPATATNSASAESGTETLVPKPRYAHLSSVSADRLFIIGGQDLSNVWLDDIYVYDLLGRAWVQRRSFPHHCGTYRSVAVSANQRVRLPQEEVHSTNATPMLGSPGARFRPDKSPPSAQAFTSSDSFVHMPYSAPPTDDFPNDIYLYSNYNFTDVKREFEVFSPLPDTDFTITDRSTDMTGTSFPPGLRFPSGAILGTHFIIAGTYLAHTYQSFSIWALDMLTMTWSRIDPGSAVATGSWFRACLWAEANKFMIFGNRNGNLIEDYNRRLLSWDHVAVIDLESFGIYQPPPLQIDVPMQEFGLSALEEGILADFEIICDDGRKVKCSRKTLEDRWPWFKDQRNKFLARARQAIEILPSSSMDVGLPDLPGAPGSSEARPDPRLTPRAFNLSEPYPITLALLQYFYSLALITPLQHAPAVLSQLLILSSTYQIHHLESLVKHAMHRALSNSTSVGVYEVATLCSCRSLQIRALKTVMSYSQKRTGRSRADSKSGGGGRNPDPSDSDNPGHSSDPVPTSSRSRGGGVSDAKLSNSLDQQSSTGSTTRGFTANLTFPTRDGSSCQNSAATAAVTVSQTMQASHKNNLSECTLTPRRKRSMAHHHSRTFSIISAHTDFEICAVADLLSPAVSHLRSYAEEQERVGVAIDDVDDFLDPSNAHTAGKAPIMPHLLLEHEEPLSPSFGSHSMTSSTTHSESDFDISSDDYSDPYTPPSSSFPAFHLPRRTRTRSRASNGHISTSDSDTPSLSSSTTSFSSNGSISQLYSTSPPTSPATLKTPIDHPAIANQQLTIIEERTAEDQDITGRRYSDSGSIIFSPDYTTPSIRKPFITRTPDTRPKGRVFNVEHLRLNVQPPVTHHFPSISPAPSSTFDIGSPMSSTFSPTSAYTSMTSPRPTKPSSLNRFISPGPSSSKAPSVLESAWSVSPTASVVTSRTARKEDSKAEKARKSEEKKRQKAEAKAEAKAKVDRLAEELKERQRRKAATLDRQSVHSHRSFGRVARRHWDDDIAMYNGLGAL</sequence>
<feature type="region of interest" description="Disordered" evidence="3">
    <location>
        <begin position="599"/>
        <end position="682"/>
    </location>
</feature>
<evidence type="ECO:0008006" key="6">
    <source>
        <dbReference type="Google" id="ProtNLM"/>
    </source>
</evidence>
<dbReference type="GO" id="GO:0045454">
    <property type="term" value="P:cell redox homeostasis"/>
    <property type="evidence" value="ECO:0007669"/>
    <property type="project" value="TreeGrafter"/>
</dbReference>
<feature type="compositionally biased region" description="Basic and acidic residues" evidence="3">
    <location>
        <begin position="1053"/>
        <end position="1083"/>
    </location>
</feature>